<dbReference type="PANTHER" id="PTHR43884">
    <property type="entry name" value="ACYL-COA DEHYDROGENASE"/>
    <property type="match status" value="1"/>
</dbReference>
<keyword evidence="4" id="KW-0274">FAD</keyword>
<protein>
    <submittedName>
        <fullName evidence="8">Acyl-CoA dehydrogenase family protein</fullName>
    </submittedName>
</protein>
<keyword evidence="3" id="KW-0285">Flavoprotein</keyword>
<name>A0ABY5YXE8_9ACTN</name>
<comment type="cofactor">
    <cofactor evidence="1">
        <name>FAD</name>
        <dbReference type="ChEBI" id="CHEBI:57692"/>
    </cofactor>
</comment>
<evidence type="ECO:0000259" key="6">
    <source>
        <dbReference type="Pfam" id="PF00441"/>
    </source>
</evidence>
<evidence type="ECO:0000313" key="9">
    <source>
        <dbReference type="Proteomes" id="UP001058271"/>
    </source>
</evidence>
<dbReference type="CDD" id="cd00567">
    <property type="entry name" value="ACAD"/>
    <property type="match status" value="1"/>
</dbReference>
<comment type="similarity">
    <text evidence="2">Belongs to the acyl-CoA dehydrogenase family.</text>
</comment>
<evidence type="ECO:0000256" key="4">
    <source>
        <dbReference type="ARBA" id="ARBA00022827"/>
    </source>
</evidence>
<dbReference type="InterPro" id="IPR037069">
    <property type="entry name" value="AcylCoA_DH/ox_N_sf"/>
</dbReference>
<evidence type="ECO:0000256" key="3">
    <source>
        <dbReference type="ARBA" id="ARBA00022630"/>
    </source>
</evidence>
<evidence type="ECO:0000259" key="7">
    <source>
        <dbReference type="Pfam" id="PF02771"/>
    </source>
</evidence>
<dbReference type="SUPFAM" id="SSF47203">
    <property type="entry name" value="Acyl-CoA dehydrogenase C-terminal domain-like"/>
    <property type="match status" value="1"/>
</dbReference>
<evidence type="ECO:0000256" key="5">
    <source>
        <dbReference type="ARBA" id="ARBA00023002"/>
    </source>
</evidence>
<dbReference type="InterPro" id="IPR046373">
    <property type="entry name" value="Acyl-CoA_Oxase/DH_mid-dom_sf"/>
</dbReference>
<evidence type="ECO:0000256" key="1">
    <source>
        <dbReference type="ARBA" id="ARBA00001974"/>
    </source>
</evidence>
<gene>
    <name evidence="8" type="ORF">Drose_24715</name>
</gene>
<dbReference type="Gene3D" id="2.40.110.10">
    <property type="entry name" value="Butyryl-CoA Dehydrogenase, subunit A, domain 2"/>
    <property type="match status" value="1"/>
</dbReference>
<accession>A0ABY5YXE8</accession>
<proteinExistence type="inferred from homology"/>
<reference evidence="8" key="1">
    <citation type="submission" date="2021-04" db="EMBL/GenBank/DDBJ databases">
        <title>Biosynthetic gene clusters of Dactylosporangioum roseum.</title>
        <authorList>
            <person name="Hartkoorn R.C."/>
            <person name="Beaudoing E."/>
            <person name="Hot D."/>
            <person name="Moureu S."/>
        </authorList>
    </citation>
    <scope>NUCLEOTIDE SEQUENCE</scope>
    <source>
        <strain evidence="8">NRRL B-16295</strain>
    </source>
</reference>
<dbReference type="RefSeq" id="WP_260723737.1">
    <property type="nucleotide sequence ID" value="NZ_BAAABS010000011.1"/>
</dbReference>
<sequence>MDFSLTEEQAAIRETCTAVLAEHDIVRTGWRDLPGGADWLDAPLWRKLVEAGIPELYLPQRCGGGDYGAIERCVAAESLGWHLGRVPLIETTVLAGMPLAAAGTPRADALLRDIRRGALVVGAYREPARPGFGAAGVVADAGTLTGAKSFVAFAEPAESFVVSAATPDGTGLFLVDPAGPGVRTIEHTATNGRPEWTVEFTGCPAEPLLAPGAATEDVLNRTWAHAAVASAGLLVGITGRALELSRAHVLSRRQFGRPLAEFQAVTMHMADAFIDVATIRYATYQAAWCLDHDRDDREVTVAQIVAGEASARVLGIAQHLHGGTGVDRDYPLHQFLRWAKHEELSYGSAMAHLDRLGDALAGQVPG</sequence>
<dbReference type="Gene3D" id="1.10.540.10">
    <property type="entry name" value="Acyl-CoA dehydrogenase/oxidase, N-terminal domain"/>
    <property type="match status" value="1"/>
</dbReference>
<feature type="domain" description="Acyl-CoA dehydrogenase/oxidase N-terminal" evidence="7">
    <location>
        <begin position="6"/>
        <end position="105"/>
    </location>
</feature>
<keyword evidence="5" id="KW-0560">Oxidoreductase</keyword>
<keyword evidence="9" id="KW-1185">Reference proteome</keyword>
<dbReference type="InterPro" id="IPR009075">
    <property type="entry name" value="AcylCo_DH/oxidase_C"/>
</dbReference>
<evidence type="ECO:0000313" key="8">
    <source>
        <dbReference type="EMBL" id="UWZ34420.1"/>
    </source>
</evidence>
<dbReference type="Pfam" id="PF02771">
    <property type="entry name" value="Acyl-CoA_dh_N"/>
    <property type="match status" value="1"/>
</dbReference>
<dbReference type="Pfam" id="PF00441">
    <property type="entry name" value="Acyl-CoA_dh_1"/>
    <property type="match status" value="1"/>
</dbReference>
<dbReference type="InterPro" id="IPR036250">
    <property type="entry name" value="AcylCo_DH-like_C"/>
</dbReference>
<feature type="domain" description="Acyl-CoA dehydrogenase/oxidase C-terminal" evidence="6">
    <location>
        <begin position="222"/>
        <end position="359"/>
    </location>
</feature>
<dbReference type="Proteomes" id="UP001058271">
    <property type="component" value="Chromosome"/>
</dbReference>
<dbReference type="PANTHER" id="PTHR43884:SF20">
    <property type="entry name" value="ACYL-COA DEHYDROGENASE FADE28"/>
    <property type="match status" value="1"/>
</dbReference>
<organism evidence="8 9">
    <name type="scientific">Dactylosporangium roseum</name>
    <dbReference type="NCBI Taxonomy" id="47989"/>
    <lineage>
        <taxon>Bacteria</taxon>
        <taxon>Bacillati</taxon>
        <taxon>Actinomycetota</taxon>
        <taxon>Actinomycetes</taxon>
        <taxon>Micromonosporales</taxon>
        <taxon>Micromonosporaceae</taxon>
        <taxon>Dactylosporangium</taxon>
    </lineage>
</organism>
<dbReference type="EMBL" id="CP073721">
    <property type="protein sequence ID" value="UWZ34420.1"/>
    <property type="molecule type" value="Genomic_DNA"/>
</dbReference>
<dbReference type="InterPro" id="IPR009100">
    <property type="entry name" value="AcylCoA_DH/oxidase_NM_dom_sf"/>
</dbReference>
<dbReference type="SUPFAM" id="SSF56645">
    <property type="entry name" value="Acyl-CoA dehydrogenase NM domain-like"/>
    <property type="match status" value="1"/>
</dbReference>
<evidence type="ECO:0000256" key="2">
    <source>
        <dbReference type="ARBA" id="ARBA00009347"/>
    </source>
</evidence>
<dbReference type="Gene3D" id="1.20.140.10">
    <property type="entry name" value="Butyryl-CoA Dehydrogenase, subunit A, domain 3"/>
    <property type="match status" value="1"/>
</dbReference>
<dbReference type="InterPro" id="IPR013786">
    <property type="entry name" value="AcylCoA_DH/ox_N"/>
</dbReference>